<dbReference type="RefSeq" id="WP_071449146.1">
    <property type="nucleotide sequence ID" value="NZ_MLOK01000062.1"/>
</dbReference>
<dbReference type="GO" id="GO:0009401">
    <property type="term" value="P:phosphoenolpyruvate-dependent sugar phosphotransferase system"/>
    <property type="evidence" value="ECO:0007669"/>
    <property type="project" value="InterPro"/>
</dbReference>
<evidence type="ECO:0000313" key="3">
    <source>
        <dbReference type="EMBL" id="OIM20113.1"/>
    </source>
</evidence>
<dbReference type="CDD" id="cd05566">
    <property type="entry name" value="PTS_IIB_galactitol"/>
    <property type="match status" value="1"/>
</dbReference>
<dbReference type="InterPro" id="IPR013011">
    <property type="entry name" value="PTS_EIIB_2"/>
</dbReference>
<gene>
    <name evidence="4" type="ORF">ATX59_09420</name>
    <name evidence="3" type="ORF">ATX59_09720</name>
</gene>
<reference evidence="3 5" key="1">
    <citation type="journal article" date="2016" name="BMC Genomics">
        <title>Consensus pan-genome assembly of the specialised wine bacterium Oenococcus oeni.</title>
        <authorList>
            <person name="Sternes P.R."/>
            <person name="Borneman A.R."/>
        </authorList>
    </citation>
    <scope>NUCLEOTIDE SEQUENCE [LARGE SCALE GENOMIC DNA]</scope>
    <source>
        <strain evidence="3 5">AWRIB661</strain>
    </source>
</reference>
<sequence length="96" mass="10314">MKKIFVACGSGVVTSTIAINKLKEGLEERNIPEDDYKIGQGSVGEIESNAAEYDAVLVTSQYESDNVQIPIINGISLLTGVGADEVLDRITRIIES</sequence>
<dbReference type="EMBL" id="MLOK01000094">
    <property type="protein sequence ID" value="OIM20113.1"/>
    <property type="molecule type" value="Genomic_DNA"/>
</dbReference>
<accession>A0A6N3ZY80</accession>
<protein>
    <submittedName>
        <fullName evidence="3">PTS galactitol transporter subunit IIB</fullName>
    </submittedName>
</protein>
<dbReference type="Pfam" id="PF02302">
    <property type="entry name" value="PTS_IIB"/>
    <property type="match status" value="1"/>
</dbReference>
<evidence type="ECO:0000259" key="2">
    <source>
        <dbReference type="PROSITE" id="PS51099"/>
    </source>
</evidence>
<feature type="domain" description="PTS EIIB type-2" evidence="2">
    <location>
        <begin position="2"/>
        <end position="96"/>
    </location>
</feature>
<dbReference type="InterPro" id="IPR036095">
    <property type="entry name" value="PTS_EIIB-like_sf"/>
</dbReference>
<dbReference type="PROSITE" id="PS51099">
    <property type="entry name" value="PTS_EIIB_TYPE_2"/>
    <property type="match status" value="1"/>
</dbReference>
<evidence type="ECO:0000256" key="1">
    <source>
        <dbReference type="ARBA" id="ARBA00022679"/>
    </source>
</evidence>
<dbReference type="InterPro" id="IPR003501">
    <property type="entry name" value="PTS_EIIB_2/3"/>
</dbReference>
<dbReference type="SUPFAM" id="SSF52794">
    <property type="entry name" value="PTS system IIB component-like"/>
    <property type="match status" value="1"/>
</dbReference>
<dbReference type="Gene3D" id="3.40.50.2300">
    <property type="match status" value="1"/>
</dbReference>
<dbReference type="AlphaFoldDB" id="A0A6N3ZY80"/>
<keyword evidence="1" id="KW-0808">Transferase</keyword>
<name>A0A6N3ZY80_OENOE</name>
<organism evidence="3 5">
    <name type="scientific">Oenococcus oeni</name>
    <name type="common">Leuconostoc oenos</name>
    <dbReference type="NCBI Taxonomy" id="1247"/>
    <lineage>
        <taxon>Bacteria</taxon>
        <taxon>Bacillati</taxon>
        <taxon>Bacillota</taxon>
        <taxon>Bacilli</taxon>
        <taxon>Lactobacillales</taxon>
        <taxon>Lactobacillaceae</taxon>
        <taxon>Oenococcus</taxon>
    </lineage>
</organism>
<dbReference type="GO" id="GO:0008982">
    <property type="term" value="F:protein-N(PI)-phosphohistidine-sugar phosphotransferase activity"/>
    <property type="evidence" value="ECO:0007669"/>
    <property type="project" value="InterPro"/>
</dbReference>
<evidence type="ECO:0000313" key="5">
    <source>
        <dbReference type="Proteomes" id="UP000181728"/>
    </source>
</evidence>
<dbReference type="EMBL" id="MLOK01000062">
    <property type="protein sequence ID" value="OIM20346.1"/>
    <property type="molecule type" value="Genomic_DNA"/>
</dbReference>
<proteinExistence type="predicted"/>
<evidence type="ECO:0000313" key="4">
    <source>
        <dbReference type="EMBL" id="OIM20346.1"/>
    </source>
</evidence>
<dbReference type="Proteomes" id="UP000181728">
    <property type="component" value="Unassembled WGS sequence"/>
</dbReference>
<comment type="caution">
    <text evidence="3">The sequence shown here is derived from an EMBL/GenBank/DDBJ whole genome shotgun (WGS) entry which is preliminary data.</text>
</comment>